<evidence type="ECO:0000259" key="1">
    <source>
        <dbReference type="Pfam" id="PF00534"/>
    </source>
</evidence>
<name>A0A1H7MYK6_9SPHI</name>
<dbReference type="InterPro" id="IPR001296">
    <property type="entry name" value="Glyco_trans_1"/>
</dbReference>
<dbReference type="AlphaFoldDB" id="A0A1H7MYK6"/>
<dbReference type="PANTHER" id="PTHR12526:SF572">
    <property type="entry name" value="BLL5144 PROTEIN"/>
    <property type="match status" value="1"/>
</dbReference>
<gene>
    <name evidence="2" type="ORF">SAMN05421740_103692</name>
</gene>
<dbReference type="OrthoDB" id="9765330at2"/>
<dbReference type="Gene3D" id="3.40.50.2000">
    <property type="entry name" value="Glycogen Phosphorylase B"/>
    <property type="match status" value="2"/>
</dbReference>
<keyword evidence="2" id="KW-0808">Transferase</keyword>
<dbReference type="Proteomes" id="UP000198916">
    <property type="component" value="Unassembled WGS sequence"/>
</dbReference>
<dbReference type="GO" id="GO:0016757">
    <property type="term" value="F:glycosyltransferase activity"/>
    <property type="evidence" value="ECO:0007669"/>
    <property type="project" value="InterPro"/>
</dbReference>
<evidence type="ECO:0000313" key="2">
    <source>
        <dbReference type="EMBL" id="SEL16274.1"/>
    </source>
</evidence>
<dbReference type="EMBL" id="FNZR01000003">
    <property type="protein sequence ID" value="SEL16274.1"/>
    <property type="molecule type" value="Genomic_DNA"/>
</dbReference>
<dbReference type="SUPFAM" id="SSF53756">
    <property type="entry name" value="UDP-Glycosyltransferase/glycogen phosphorylase"/>
    <property type="match status" value="1"/>
</dbReference>
<organism evidence="2 3">
    <name type="scientific">Parapedobacter koreensis</name>
    <dbReference type="NCBI Taxonomy" id="332977"/>
    <lineage>
        <taxon>Bacteria</taxon>
        <taxon>Pseudomonadati</taxon>
        <taxon>Bacteroidota</taxon>
        <taxon>Sphingobacteriia</taxon>
        <taxon>Sphingobacteriales</taxon>
        <taxon>Sphingobacteriaceae</taxon>
        <taxon>Parapedobacter</taxon>
    </lineage>
</organism>
<dbReference type="Pfam" id="PF00534">
    <property type="entry name" value="Glycos_transf_1"/>
    <property type="match status" value="1"/>
</dbReference>
<proteinExistence type="predicted"/>
<dbReference type="STRING" id="332977.SAMN05421740_103692"/>
<feature type="domain" description="Glycosyl transferase family 1" evidence="1">
    <location>
        <begin position="182"/>
        <end position="356"/>
    </location>
</feature>
<accession>A0A1H7MYK6</accession>
<dbReference type="RefSeq" id="WP_090605322.1">
    <property type="nucleotide sequence ID" value="NZ_FNZR01000003.1"/>
</dbReference>
<reference evidence="3" key="1">
    <citation type="submission" date="2016-10" db="EMBL/GenBank/DDBJ databases">
        <authorList>
            <person name="Varghese N."/>
            <person name="Submissions S."/>
        </authorList>
    </citation>
    <scope>NUCLEOTIDE SEQUENCE [LARGE SCALE GENOMIC DNA]</scope>
    <source>
        <strain evidence="3">Jip14</strain>
    </source>
</reference>
<protein>
    <submittedName>
        <fullName evidence="2">Glycosyltransferase involved in cell wall bisynthesis</fullName>
    </submittedName>
</protein>
<evidence type="ECO:0000313" key="3">
    <source>
        <dbReference type="Proteomes" id="UP000198916"/>
    </source>
</evidence>
<dbReference type="PANTHER" id="PTHR12526">
    <property type="entry name" value="GLYCOSYLTRANSFERASE"/>
    <property type="match status" value="1"/>
</dbReference>
<sequence>MSSKLVFITSYPPRECGIATYSKDLIHALKGACGNSFDPVVCALESNTHHTYGSPVHYTLCTAEPEDYIRVAREISHASHVKAVFVQHEFGLFGGSYGNYLLLLLYNIQKPVVVTFHTVLPSPNAEIRETVRAIASVSARIIVMTRHAFNILLTDYQLPAELLTIIPHGTHPAPLVPKEKLRTWYKVPPTSRILATFGLLGRGKNIETALDALPDIVREFPDTLYLIIGKTHPEVLKHEGEAYRDFLKARIAALHIADYVQFIDEYVSLAELLEYLTLTDLYLFTSKDPNQAVSGTFVYALSCGCPVVSTPIPHAKELLAANVGRMVDFEQPKQLADATITLLKSPSLMQQMRDNSLKLMAPTVWSRVAALHVHVFKDVLLHSAYAEAH</sequence>
<keyword evidence="3" id="KW-1185">Reference proteome</keyword>